<keyword evidence="2" id="KW-1185">Reference proteome</keyword>
<proteinExistence type="predicted"/>
<protein>
    <submittedName>
        <fullName evidence="1">Uncharacterized protein</fullName>
    </submittedName>
</protein>
<evidence type="ECO:0000313" key="2">
    <source>
        <dbReference type="Proteomes" id="UP000620124"/>
    </source>
</evidence>
<name>A0A8H6YG72_9AGAR</name>
<evidence type="ECO:0000313" key="1">
    <source>
        <dbReference type="EMBL" id="KAF7358126.1"/>
    </source>
</evidence>
<dbReference type="EMBL" id="JACAZI010000006">
    <property type="protein sequence ID" value="KAF7358126.1"/>
    <property type="molecule type" value="Genomic_DNA"/>
</dbReference>
<dbReference type="AlphaFoldDB" id="A0A8H6YG72"/>
<dbReference type="OrthoDB" id="3115007at2759"/>
<reference evidence="1" key="1">
    <citation type="submission" date="2020-05" db="EMBL/GenBank/DDBJ databases">
        <title>Mycena genomes resolve the evolution of fungal bioluminescence.</title>
        <authorList>
            <person name="Tsai I.J."/>
        </authorList>
    </citation>
    <scope>NUCLEOTIDE SEQUENCE</scope>
    <source>
        <strain evidence="1">CCC161011</strain>
    </source>
</reference>
<accession>A0A8H6YG72</accession>
<dbReference type="Proteomes" id="UP000620124">
    <property type="component" value="Unassembled WGS sequence"/>
</dbReference>
<comment type="caution">
    <text evidence="1">The sequence shown here is derived from an EMBL/GenBank/DDBJ whole genome shotgun (WGS) entry which is preliminary data.</text>
</comment>
<gene>
    <name evidence="1" type="ORF">MVEN_00860700</name>
</gene>
<organism evidence="1 2">
    <name type="scientific">Mycena venus</name>
    <dbReference type="NCBI Taxonomy" id="2733690"/>
    <lineage>
        <taxon>Eukaryota</taxon>
        <taxon>Fungi</taxon>
        <taxon>Dikarya</taxon>
        <taxon>Basidiomycota</taxon>
        <taxon>Agaricomycotina</taxon>
        <taxon>Agaricomycetes</taxon>
        <taxon>Agaricomycetidae</taxon>
        <taxon>Agaricales</taxon>
        <taxon>Marasmiineae</taxon>
        <taxon>Mycenaceae</taxon>
        <taxon>Mycena</taxon>
    </lineage>
</organism>
<sequence>MHVRPCPSAESAPMLMRYCTTPKLADAERRAAASCDGAYPLDVWQCYSVAVEHACCAQFELIVRPRLARAPNEASICPRLPAARRYPPSTGRRPLVPARAVHVASFLCSLMPTPNMALSNDAGSPLDWPSCRAYRTSVPPRSVNLAQRRLMMLRAHVVSQAPGLLVGETTPRHHRLTTAK</sequence>